<dbReference type="InterPro" id="IPR010318">
    <property type="entry name" value="S-Me-THD_N"/>
</dbReference>
<proteinExistence type="predicted"/>
<gene>
    <name evidence="3" type="ORF">K0504_02285</name>
</gene>
<dbReference type="EMBL" id="JAHZSS010000002">
    <property type="protein sequence ID" value="MBW8189850.1"/>
    <property type="molecule type" value="Genomic_DNA"/>
</dbReference>
<dbReference type="RefSeq" id="WP_220102534.1">
    <property type="nucleotide sequence ID" value="NZ_JAHZSS010000002.1"/>
</dbReference>
<evidence type="ECO:0000259" key="1">
    <source>
        <dbReference type="Pfam" id="PF06032"/>
    </source>
</evidence>
<protein>
    <submittedName>
        <fullName evidence="3">DUF917 domain-containing protein</fullName>
    </submittedName>
</protein>
<dbReference type="Pfam" id="PF20906">
    <property type="entry name" value="S-Me-THD_C"/>
    <property type="match status" value="1"/>
</dbReference>
<evidence type="ECO:0000313" key="4">
    <source>
        <dbReference type="Proteomes" id="UP001166251"/>
    </source>
</evidence>
<accession>A0ABS7EC00</accession>
<evidence type="ECO:0000313" key="3">
    <source>
        <dbReference type="EMBL" id="MBW8189850.1"/>
    </source>
</evidence>
<dbReference type="Gene3D" id="3.40.1610.10">
    <property type="entry name" value="CV3147-like domain"/>
    <property type="match status" value="1"/>
</dbReference>
<sequence length="378" mass="40466">MRILTKADLTDILYGCAILGTGGGGELDEGFDYINKALAAGKTFKLVSVDEVPAGSMICTPYMLGALSSMSDEQEQAYRRLPQSGEPAIMTAYKRLLDYTGEQFYGTICCELGGSNTAISFYVAAMADGYIIDADPAGRAVPEITHSTYYFNGLPAAPVVTANEFGECFVLENIVDDQRAEQVVRALSMVSRNDIAAIDHAMPIEQVKDAVIKGSISMALEVGQAYRLAREQGLDVATQVAQHGGGYVAFRGEVCNFEFATEDGFTIGSIGIAGTDDFAGSRYQIEVKNENLVARLNGEVDVTIPDLICCLDVDSGQPVTNPNVTMGANLAIVVLPAPKEFTTEKGLQAFGPRYVGLTQAYQPAVARHFRVSSPVTND</sequence>
<dbReference type="InterPro" id="IPR024071">
    <property type="entry name" value="S-Me-THD_C_sf"/>
</dbReference>
<name>A0ABS7EC00_9GAMM</name>
<dbReference type="InterPro" id="IPR027479">
    <property type="entry name" value="S-Me-THD_N_sf"/>
</dbReference>
<reference evidence="3" key="1">
    <citation type="submission" date="2021-07" db="EMBL/GenBank/DDBJ databases">
        <title>Neiella marina sp. nov., isolated from the intestinal content of sea cucumber Apostichopus japonicus.</title>
        <authorList>
            <person name="Bai X."/>
        </authorList>
    </citation>
    <scope>NUCLEOTIDE SEQUENCE</scope>
    <source>
        <strain evidence="3">126</strain>
    </source>
</reference>
<dbReference type="InterPro" id="IPR048350">
    <property type="entry name" value="S-Me-THD-like_C"/>
</dbReference>
<dbReference type="SUPFAM" id="SSF160991">
    <property type="entry name" value="CV3147-like"/>
    <property type="match status" value="1"/>
</dbReference>
<feature type="domain" description="S-Me-THD N-terminal" evidence="1">
    <location>
        <begin position="8"/>
        <end position="172"/>
    </location>
</feature>
<comment type="caution">
    <text evidence="3">The sequence shown here is derived from an EMBL/GenBank/DDBJ whole genome shotgun (WGS) entry which is preliminary data.</text>
</comment>
<organism evidence="3 4">
    <name type="scientific">Neiella holothuriorum</name>
    <dbReference type="NCBI Taxonomy" id="2870530"/>
    <lineage>
        <taxon>Bacteria</taxon>
        <taxon>Pseudomonadati</taxon>
        <taxon>Pseudomonadota</taxon>
        <taxon>Gammaproteobacteria</taxon>
        <taxon>Alteromonadales</taxon>
        <taxon>Echinimonadaceae</taxon>
        <taxon>Neiella</taxon>
    </lineage>
</organism>
<dbReference type="Gene3D" id="2.40.390.10">
    <property type="entry name" value="CV3147-like"/>
    <property type="match status" value="1"/>
</dbReference>
<evidence type="ECO:0000259" key="2">
    <source>
        <dbReference type="Pfam" id="PF20906"/>
    </source>
</evidence>
<feature type="domain" description="S-Me-THD-like C-terminal" evidence="2">
    <location>
        <begin position="176"/>
        <end position="363"/>
    </location>
</feature>
<keyword evidence="4" id="KW-1185">Reference proteome</keyword>
<dbReference type="Pfam" id="PF06032">
    <property type="entry name" value="S-Me-THD_N"/>
    <property type="match status" value="1"/>
</dbReference>
<dbReference type="Proteomes" id="UP001166251">
    <property type="component" value="Unassembled WGS sequence"/>
</dbReference>